<dbReference type="OrthoDB" id="9797746at2"/>
<accession>A0A4P6ZU03</accession>
<dbReference type="EMBL" id="CP038015">
    <property type="protein sequence ID" value="QBP39703.1"/>
    <property type="molecule type" value="Genomic_DNA"/>
</dbReference>
<evidence type="ECO:0000313" key="4">
    <source>
        <dbReference type="Proteomes" id="UP000294292"/>
    </source>
</evidence>
<organism evidence="3 4">
    <name type="scientific">Paenisporosarcina antarctica</name>
    <dbReference type="NCBI Taxonomy" id="417367"/>
    <lineage>
        <taxon>Bacteria</taxon>
        <taxon>Bacillati</taxon>
        <taxon>Bacillota</taxon>
        <taxon>Bacilli</taxon>
        <taxon>Bacillales</taxon>
        <taxon>Caryophanaceae</taxon>
        <taxon>Paenisporosarcina</taxon>
    </lineage>
</organism>
<dbReference type="AlphaFoldDB" id="A0A4P6ZU03"/>
<evidence type="ECO:0000313" key="3">
    <source>
        <dbReference type="EMBL" id="QBP39703.1"/>
    </source>
</evidence>
<keyword evidence="1" id="KW-1133">Transmembrane helix</keyword>
<evidence type="ECO:0000259" key="2">
    <source>
        <dbReference type="Pfam" id="PF13937"/>
    </source>
</evidence>
<dbReference type="Proteomes" id="UP000294292">
    <property type="component" value="Chromosome"/>
</dbReference>
<gene>
    <name evidence="3" type="ORF">E2636_00360</name>
</gene>
<dbReference type="InterPro" id="IPR019886">
    <property type="entry name" value="Na_symporter_ssu"/>
</dbReference>
<dbReference type="Pfam" id="PF13937">
    <property type="entry name" value="DUF4212"/>
    <property type="match status" value="1"/>
</dbReference>
<keyword evidence="1" id="KW-0812">Transmembrane</keyword>
<feature type="transmembrane region" description="Helical" evidence="1">
    <location>
        <begin position="51"/>
        <end position="74"/>
    </location>
</feature>
<proteinExistence type="predicted"/>
<sequence>MKRIDKKVADAYFKTRTTLIMSFLGIGVIVSFGVVLFAESLTEVTFIGIPIHYYMGAQGAIVTFIILLFLNAIISDRIDKKYGIDDSRNETIGKGKPMDH</sequence>
<keyword evidence="4" id="KW-1185">Reference proteome</keyword>
<feature type="transmembrane region" description="Helical" evidence="1">
    <location>
        <begin position="20"/>
        <end position="39"/>
    </location>
</feature>
<name>A0A4P6ZU03_9BACL</name>
<keyword evidence="1" id="KW-0472">Membrane</keyword>
<dbReference type="KEGG" id="panc:E2636_00360"/>
<feature type="domain" description="Sodium symporter small subunit" evidence="2">
    <location>
        <begin position="10"/>
        <end position="85"/>
    </location>
</feature>
<dbReference type="RefSeq" id="WP_134207996.1">
    <property type="nucleotide sequence ID" value="NZ_CP038015.1"/>
</dbReference>
<protein>
    <submittedName>
        <fullName evidence="3">DUF4212 domain-containing protein</fullName>
    </submittedName>
</protein>
<dbReference type="NCBIfam" id="TIGR03647">
    <property type="entry name" value="Na_symport_sm"/>
    <property type="match status" value="1"/>
</dbReference>
<evidence type="ECO:0000256" key="1">
    <source>
        <dbReference type="SAM" id="Phobius"/>
    </source>
</evidence>
<reference evidence="3 4" key="1">
    <citation type="submission" date="2019-03" db="EMBL/GenBank/DDBJ databases">
        <title>Complete genome sequence of Paenisporosarcina antarctica CGMCC 1.6503T.</title>
        <authorList>
            <person name="Rong J.-C."/>
            <person name="Chi N.-Y."/>
            <person name="Zhang Q.-F."/>
        </authorList>
    </citation>
    <scope>NUCLEOTIDE SEQUENCE [LARGE SCALE GENOMIC DNA]</scope>
    <source>
        <strain evidence="3 4">CGMCC 1.6503</strain>
    </source>
</reference>